<reference evidence="3 4" key="1">
    <citation type="submission" date="2015-07" db="EMBL/GenBank/DDBJ databases">
        <title>Genome analysis of myxobacterium Chondromyces crocatus Cm c5 reveals a high potential for natural compound synthesis and the genetic basis for the loss of fruiting body formation.</title>
        <authorList>
            <person name="Zaburannyi N."/>
            <person name="Bunk B."/>
            <person name="Maier J."/>
            <person name="Overmann J."/>
            <person name="Mueller R."/>
        </authorList>
    </citation>
    <scope>NUCLEOTIDE SEQUENCE [LARGE SCALE GENOMIC DNA]</scope>
    <source>
        <strain evidence="3 4">Cm c5</strain>
    </source>
</reference>
<keyword evidence="4" id="KW-1185">Reference proteome</keyword>
<dbReference type="GO" id="GO:0006508">
    <property type="term" value="P:proteolysis"/>
    <property type="evidence" value="ECO:0007669"/>
    <property type="project" value="InterPro"/>
</dbReference>
<dbReference type="CDD" id="cd00306">
    <property type="entry name" value="Peptidases_S8_S53"/>
    <property type="match status" value="1"/>
</dbReference>
<dbReference type="GO" id="GO:0004252">
    <property type="term" value="F:serine-type endopeptidase activity"/>
    <property type="evidence" value="ECO:0007669"/>
    <property type="project" value="InterPro"/>
</dbReference>
<evidence type="ECO:0000256" key="1">
    <source>
        <dbReference type="SAM" id="MobiDB-lite"/>
    </source>
</evidence>
<feature type="region of interest" description="Disordered" evidence="1">
    <location>
        <begin position="328"/>
        <end position="362"/>
    </location>
</feature>
<dbReference type="Gene3D" id="3.40.50.200">
    <property type="entry name" value="Peptidase S8/S53 domain"/>
    <property type="match status" value="1"/>
</dbReference>
<evidence type="ECO:0000313" key="3">
    <source>
        <dbReference type="EMBL" id="AKT42365.1"/>
    </source>
</evidence>
<dbReference type="KEGG" id="ccro:CMC5_065910"/>
<dbReference type="SUPFAM" id="SSF52743">
    <property type="entry name" value="Subtilisin-like"/>
    <property type="match status" value="1"/>
</dbReference>
<accession>A0A0K1EN61</accession>
<sequence length="695" mass="72059">MEHLPPTPILACALAGLLTAACSELHEPEPPPDPTAEPGTLTLTGAHPLASTTGPLGCTGRRWIAHIPPPGTCPAPPLGWIMAPLFGAAAPPGLSSLCLYDHAGLPGPVPPQPITALHTALTTQGATAIEEDCVVVEPLAGQLQAASRPWLHDQLLAQLDASGPLPQGGTPSPVAIAVADTSPDARPDGVTGSIPRGRLDHGYTMAWLARDLACPAGGPCTAYLSTQLALPHIDNATVDLAQGGYFGTRGQLAQAIHRAVDAWKAAYPAQRRLVINLSVGWEPDAGCGDPSAPELLPLPERAVLLALQHAACHGALLIAAAGNDPGGPEPHYPAGTPMPSGPTCPAAWSVEPAPSSSRCTDLEGTGYATPFSALPLRYTPPSPPEAPGAPIDDALLFAVGGVDHADRPIVRARPEGNPRLAALALHGTAGQPGLSLPAPLTGTSVAAAAVSGIAAATWAYRPDLTATEIMDLVYRAGPILSRKADFHASGVSDLVRRVTRCRALAAACPPGGGTSTCPPTGVPCASFPPPQPAQNPSWTPSLLSALATDLATAPPLFGPHTRLDVLPEPRRYRSLAAAPWVHPQPERPPCGACIFQPSNGSLYIEIASDYPQRRVLTQTTLTLTGPEFLGQRPRTVSYALVPLRQIRASTEPFSIMDIAWSSDLSSVQSASIAWVVTDTETDETSSVTEQILIRR</sequence>
<proteinExistence type="predicted"/>
<evidence type="ECO:0000259" key="2">
    <source>
        <dbReference type="Pfam" id="PF00082"/>
    </source>
</evidence>
<dbReference type="STRING" id="52.CMC5_065910"/>
<dbReference type="RefSeq" id="WP_050434006.1">
    <property type="nucleotide sequence ID" value="NZ_CP012159.1"/>
</dbReference>
<dbReference type="OrthoDB" id="5494295at2"/>
<evidence type="ECO:0000313" key="4">
    <source>
        <dbReference type="Proteomes" id="UP000067626"/>
    </source>
</evidence>
<protein>
    <recommendedName>
        <fullName evidence="2">Peptidase S8/S53 domain-containing protein</fullName>
    </recommendedName>
</protein>
<dbReference type="InterPro" id="IPR036852">
    <property type="entry name" value="Peptidase_S8/S53_dom_sf"/>
</dbReference>
<feature type="region of interest" description="Disordered" evidence="1">
    <location>
        <begin position="24"/>
        <end position="48"/>
    </location>
</feature>
<organism evidence="3 4">
    <name type="scientific">Chondromyces crocatus</name>
    <dbReference type="NCBI Taxonomy" id="52"/>
    <lineage>
        <taxon>Bacteria</taxon>
        <taxon>Pseudomonadati</taxon>
        <taxon>Myxococcota</taxon>
        <taxon>Polyangia</taxon>
        <taxon>Polyangiales</taxon>
        <taxon>Polyangiaceae</taxon>
        <taxon>Chondromyces</taxon>
    </lineage>
</organism>
<dbReference type="Proteomes" id="UP000067626">
    <property type="component" value="Chromosome"/>
</dbReference>
<gene>
    <name evidence="3" type="ORF">CMC5_065910</name>
</gene>
<dbReference type="Pfam" id="PF00082">
    <property type="entry name" value="Peptidase_S8"/>
    <property type="match status" value="1"/>
</dbReference>
<dbReference type="EMBL" id="CP012159">
    <property type="protein sequence ID" value="AKT42365.1"/>
    <property type="molecule type" value="Genomic_DNA"/>
</dbReference>
<name>A0A0K1EN61_CHOCO</name>
<dbReference type="AlphaFoldDB" id="A0A0K1EN61"/>
<dbReference type="InterPro" id="IPR000209">
    <property type="entry name" value="Peptidase_S8/S53_dom"/>
</dbReference>
<feature type="domain" description="Peptidase S8/S53" evidence="2">
    <location>
        <begin position="247"/>
        <end position="475"/>
    </location>
</feature>